<evidence type="ECO:0000256" key="2">
    <source>
        <dbReference type="ARBA" id="ARBA00009810"/>
    </source>
</evidence>
<keyword evidence="11 14" id="KW-0472">Membrane</keyword>
<comment type="similarity">
    <text evidence="2 14 16">Belongs to the TonB-dependent receptor family.</text>
</comment>
<dbReference type="GO" id="GO:0015344">
    <property type="term" value="F:siderophore uptake transmembrane transporter activity"/>
    <property type="evidence" value="ECO:0007669"/>
    <property type="project" value="TreeGrafter"/>
</dbReference>
<evidence type="ECO:0000313" key="20">
    <source>
        <dbReference type="EMBL" id="KAF1025687.1"/>
    </source>
</evidence>
<evidence type="ECO:0000256" key="6">
    <source>
        <dbReference type="ARBA" id="ARBA00022692"/>
    </source>
</evidence>
<comment type="subcellular location">
    <subcellularLocation>
        <location evidence="1 14">Cell outer membrane</location>
        <topology evidence="1 14">Multi-pass membrane protein</topology>
    </subcellularLocation>
</comment>
<dbReference type="CDD" id="cd01347">
    <property type="entry name" value="ligand_gated_channel"/>
    <property type="match status" value="1"/>
</dbReference>
<gene>
    <name evidence="20" type="primary">fpvA_3</name>
    <name evidence="20" type="ORF">GAK29_01750</name>
</gene>
<evidence type="ECO:0000256" key="10">
    <source>
        <dbReference type="ARBA" id="ARBA00023077"/>
    </source>
</evidence>
<dbReference type="InterPro" id="IPR037066">
    <property type="entry name" value="Plug_dom_sf"/>
</dbReference>
<feature type="domain" description="TonB-dependent receptor plug" evidence="19">
    <location>
        <begin position="86"/>
        <end position="187"/>
    </location>
</feature>
<evidence type="ECO:0000256" key="8">
    <source>
        <dbReference type="ARBA" id="ARBA00023004"/>
    </source>
</evidence>
<evidence type="ECO:0000256" key="15">
    <source>
        <dbReference type="PROSITE-ProRule" id="PRU10144"/>
    </source>
</evidence>
<sequence length="771" mass="85015">MTSFVKAIYRTHNIEHPFPSPLIMGAVGLFIASSMTHAASIEESNSNNVASLPVIQVNAEQSTSTEQTKSYTVPQSSASTGLSLSLKETPQSVSVVTRQQLDDKSAQSIGDVIAATTGISFKELDNGGRTTYRARGFDVTNYKSDGLSIAGGSGFSGAGNSINMDLYDHVNIVRGANGLLGGTGDPSASIDLVRKLPEKDFKGSLKLRTGSWDKKNIVGDINVPLVADGRLRSRLVVSSEDSDGFRDHENLKRQGALASIMMDVADSTTLGMGFQYEKSEIKDASWGTNVPIWFADGTRTHFSRKFNPVTDWSKSEREGQTFFTSLESHFDNDWKITSRYSHTERTDLSNIGIVKVNGSGSNYPHWNQDGTGAYLNAIHQEIESKNNALELTLSGPFRLFGRQHELMFGFNGSDTESTSWTFNSNNCRIDGIAGFRNNCQYRVELPVENWQTWRGDEYSNFSTFRTGARAITNTQLYGGYAAAHFNLMDDLSLITGIRRSNYKTYVDNYNVAGEKSSRGSQNSAQVWTPYYGLVYDINPTYAVYASYTDVFTPQTQQDINGRVLKPITGESYEAGIKGAWFDDNLNASLAVFNNKQANLAVSDANNTTPDGSQAYFESTGRKTQGFETEVSGALTPTWNIFAGYTYLGIKDESTADRADPRHLFRFNTTYDLSNVLDGLIVGTGMSWQSNTITSPNPGRPTGQQSFDSSPIAVKGYALFDAMSRYKINDHLSVGLNVSNLFDKKYYREFGFYNGLIYGEPRKFTLTLQAGF</sequence>
<keyword evidence="9" id="KW-0406">Ion transport</keyword>
<evidence type="ECO:0000256" key="4">
    <source>
        <dbReference type="ARBA" id="ARBA00022452"/>
    </source>
</evidence>
<dbReference type="PROSITE" id="PS52016">
    <property type="entry name" value="TONB_DEPENDENT_REC_3"/>
    <property type="match status" value="1"/>
</dbReference>
<dbReference type="Gene3D" id="2.40.170.20">
    <property type="entry name" value="TonB-dependent receptor, beta-barrel domain"/>
    <property type="match status" value="1"/>
</dbReference>
<keyword evidence="13 14" id="KW-0998">Cell outer membrane</keyword>
<dbReference type="InterPro" id="IPR000531">
    <property type="entry name" value="Beta-barrel_TonB"/>
</dbReference>
<dbReference type="NCBIfam" id="TIGR01783">
    <property type="entry name" value="TonB-siderophor"/>
    <property type="match status" value="1"/>
</dbReference>
<dbReference type="SUPFAM" id="SSF56935">
    <property type="entry name" value="Porins"/>
    <property type="match status" value="1"/>
</dbReference>
<dbReference type="GO" id="GO:0038023">
    <property type="term" value="F:signaling receptor activity"/>
    <property type="evidence" value="ECO:0007669"/>
    <property type="project" value="InterPro"/>
</dbReference>
<dbReference type="Pfam" id="PF00593">
    <property type="entry name" value="TonB_dep_Rec_b-barrel"/>
    <property type="match status" value="1"/>
</dbReference>
<evidence type="ECO:0000256" key="17">
    <source>
        <dbReference type="SAM" id="MobiDB-lite"/>
    </source>
</evidence>
<evidence type="ECO:0000256" key="12">
    <source>
        <dbReference type="ARBA" id="ARBA00023170"/>
    </source>
</evidence>
<keyword evidence="4 14" id="KW-1134">Transmembrane beta strand</keyword>
<keyword evidence="6 14" id="KW-0812">Transmembrane</keyword>
<protein>
    <submittedName>
        <fullName evidence="20">Ferripyoverdine receptor</fullName>
    </submittedName>
</protein>
<keyword evidence="5" id="KW-0410">Iron transport</keyword>
<evidence type="ECO:0000313" key="21">
    <source>
        <dbReference type="Proteomes" id="UP000490535"/>
    </source>
</evidence>
<accession>A0A833PHB4</accession>
<evidence type="ECO:0000256" key="13">
    <source>
        <dbReference type="ARBA" id="ARBA00023237"/>
    </source>
</evidence>
<evidence type="ECO:0000256" key="9">
    <source>
        <dbReference type="ARBA" id="ARBA00023065"/>
    </source>
</evidence>
<dbReference type="PANTHER" id="PTHR32552:SF74">
    <property type="entry name" value="HYDROXAMATE SIDEROPHORE RECEPTOR FHUE"/>
    <property type="match status" value="1"/>
</dbReference>
<feature type="region of interest" description="Disordered" evidence="17">
    <location>
        <begin position="60"/>
        <end position="82"/>
    </location>
</feature>
<evidence type="ECO:0000259" key="18">
    <source>
        <dbReference type="Pfam" id="PF00593"/>
    </source>
</evidence>
<keyword evidence="3 14" id="KW-0813">Transport</keyword>
<dbReference type="GO" id="GO:0009279">
    <property type="term" value="C:cell outer membrane"/>
    <property type="evidence" value="ECO:0007669"/>
    <property type="project" value="UniProtKB-SubCell"/>
</dbReference>
<keyword evidence="10 16" id="KW-0798">TonB box</keyword>
<proteinExistence type="inferred from homology"/>
<dbReference type="InterPro" id="IPR036942">
    <property type="entry name" value="Beta-barrel_TonB_sf"/>
</dbReference>
<dbReference type="InterPro" id="IPR012910">
    <property type="entry name" value="Plug_dom"/>
</dbReference>
<reference evidence="21" key="1">
    <citation type="journal article" date="2020" name="MBio">
        <title>Horizontal gene transfer to a defensive symbiont with a reduced genome amongst a multipartite beetle microbiome.</title>
        <authorList>
            <person name="Waterworth S.C."/>
            <person name="Florez L.V."/>
            <person name="Rees E.R."/>
            <person name="Hertweck C."/>
            <person name="Kaltenpoth M."/>
            <person name="Kwan J.C."/>
        </authorList>
    </citation>
    <scope>NUCLEOTIDE SEQUENCE [LARGE SCALE GENOMIC DNA]</scope>
</reference>
<dbReference type="InterPro" id="IPR010105">
    <property type="entry name" value="TonB_sidphr_rcpt"/>
</dbReference>
<evidence type="ECO:0000256" key="5">
    <source>
        <dbReference type="ARBA" id="ARBA00022496"/>
    </source>
</evidence>
<name>A0A833PHB4_ACIBZ</name>
<dbReference type="Gene3D" id="2.170.130.10">
    <property type="entry name" value="TonB-dependent receptor, plug domain"/>
    <property type="match status" value="1"/>
</dbReference>
<evidence type="ECO:0000256" key="14">
    <source>
        <dbReference type="PROSITE-ProRule" id="PRU01360"/>
    </source>
</evidence>
<evidence type="ECO:0000259" key="19">
    <source>
        <dbReference type="Pfam" id="PF07715"/>
    </source>
</evidence>
<evidence type="ECO:0000256" key="1">
    <source>
        <dbReference type="ARBA" id="ARBA00004571"/>
    </source>
</evidence>
<dbReference type="InterPro" id="IPR010917">
    <property type="entry name" value="TonB_rcpt_CS"/>
</dbReference>
<dbReference type="EMBL" id="WNDP01000035">
    <property type="protein sequence ID" value="KAF1025687.1"/>
    <property type="molecule type" value="Genomic_DNA"/>
</dbReference>
<keyword evidence="12 20" id="KW-0675">Receptor</keyword>
<feature type="domain" description="TonB-dependent receptor-like beta-barrel" evidence="18">
    <location>
        <begin position="309"/>
        <end position="740"/>
    </location>
</feature>
<dbReference type="AlphaFoldDB" id="A0A833PHB4"/>
<dbReference type="Proteomes" id="UP000490535">
    <property type="component" value="Unassembled WGS sequence"/>
</dbReference>
<feature type="short sequence motif" description="TonB C-terminal box" evidence="15">
    <location>
        <begin position="754"/>
        <end position="771"/>
    </location>
</feature>
<evidence type="ECO:0000256" key="7">
    <source>
        <dbReference type="ARBA" id="ARBA00022729"/>
    </source>
</evidence>
<evidence type="ECO:0000256" key="16">
    <source>
        <dbReference type="RuleBase" id="RU003357"/>
    </source>
</evidence>
<keyword evidence="8" id="KW-0408">Iron</keyword>
<evidence type="ECO:0000256" key="11">
    <source>
        <dbReference type="ARBA" id="ARBA00023136"/>
    </source>
</evidence>
<dbReference type="PANTHER" id="PTHR32552">
    <property type="entry name" value="FERRICHROME IRON RECEPTOR-RELATED"/>
    <property type="match status" value="1"/>
</dbReference>
<evidence type="ECO:0000256" key="3">
    <source>
        <dbReference type="ARBA" id="ARBA00022448"/>
    </source>
</evidence>
<organism evidence="20 21">
    <name type="scientific">Acinetobacter bereziniae</name>
    <name type="common">Acinetobacter genomosp. 10</name>
    <dbReference type="NCBI Taxonomy" id="106648"/>
    <lineage>
        <taxon>Bacteria</taxon>
        <taxon>Pseudomonadati</taxon>
        <taxon>Pseudomonadota</taxon>
        <taxon>Gammaproteobacteria</taxon>
        <taxon>Moraxellales</taxon>
        <taxon>Moraxellaceae</taxon>
        <taxon>Acinetobacter</taxon>
    </lineage>
</organism>
<dbReference type="PROSITE" id="PS01156">
    <property type="entry name" value="TONB_DEPENDENT_REC_2"/>
    <property type="match status" value="1"/>
</dbReference>
<keyword evidence="7" id="KW-0732">Signal</keyword>
<dbReference type="GO" id="GO:0015891">
    <property type="term" value="P:siderophore transport"/>
    <property type="evidence" value="ECO:0007669"/>
    <property type="project" value="InterPro"/>
</dbReference>
<comment type="caution">
    <text evidence="20">The sequence shown here is derived from an EMBL/GenBank/DDBJ whole genome shotgun (WGS) entry which is preliminary data.</text>
</comment>
<dbReference type="InterPro" id="IPR039426">
    <property type="entry name" value="TonB-dep_rcpt-like"/>
</dbReference>
<dbReference type="Pfam" id="PF07715">
    <property type="entry name" value="Plug"/>
    <property type="match status" value="1"/>
</dbReference>